<dbReference type="PROSITE" id="PS50146">
    <property type="entry name" value="DAGK"/>
    <property type="match status" value="1"/>
</dbReference>
<keyword evidence="8" id="KW-1208">Phospholipid metabolism</keyword>
<proteinExistence type="inferred from homology"/>
<keyword evidence="10" id="KW-0418">Kinase</keyword>
<evidence type="ECO:0000256" key="3">
    <source>
        <dbReference type="ARBA" id="ARBA00022516"/>
    </source>
</evidence>
<dbReference type="Pfam" id="PF00781">
    <property type="entry name" value="DAGK_cat"/>
    <property type="match status" value="1"/>
</dbReference>
<evidence type="ECO:0000256" key="6">
    <source>
        <dbReference type="ARBA" id="ARBA00023098"/>
    </source>
</evidence>
<dbReference type="Gene3D" id="2.60.200.40">
    <property type="match status" value="1"/>
</dbReference>
<evidence type="ECO:0000256" key="2">
    <source>
        <dbReference type="ARBA" id="ARBA00005983"/>
    </source>
</evidence>
<keyword evidence="6" id="KW-0443">Lipid metabolism</keyword>
<accession>A0A1H6IDM1</accession>
<dbReference type="Gene3D" id="3.40.50.10330">
    <property type="entry name" value="Probable inorganic polyphosphate/atp-NAD kinase, domain 1"/>
    <property type="match status" value="1"/>
</dbReference>
<sequence>MEKIYFIVNLVAGKAVISKKLGKIIDEFVKDGYEVTVHTTQSSDDAVEQAAYACENGFDKLVVAGGDGTLSQCLQGVMDSERKIPIGYIPAGSTNDFAKSLGIPSDKMKAAEVAAIGEPVLCDVGGFNGRYFSYVAAFGAFTNITYETSQRVKNVFGHAAYIADGATQLGSIKAKPMRIESGDTVIEGDFIYGMVTNTASVAGMIKMKDFMLNDGAFEVTLVRKPQNPAELGKTALSLLKNDMTDKNIIFFRTDNVTITNLSDEPFSWTRDGEYGGEEVVNRICCHKKAVPFIVNNKDGLPLEKE</sequence>
<dbReference type="GO" id="GO:0046872">
    <property type="term" value="F:metal ion binding"/>
    <property type="evidence" value="ECO:0007669"/>
    <property type="project" value="UniProtKB-KW"/>
</dbReference>
<dbReference type="InterPro" id="IPR001206">
    <property type="entry name" value="Diacylglycerol_kinase_cat_dom"/>
</dbReference>
<keyword evidence="10" id="KW-0808">Transferase</keyword>
<keyword evidence="7" id="KW-0594">Phospholipid biosynthesis</keyword>
<evidence type="ECO:0000256" key="8">
    <source>
        <dbReference type="ARBA" id="ARBA00023264"/>
    </source>
</evidence>
<dbReference type="SMART" id="SM00046">
    <property type="entry name" value="DAGKc"/>
    <property type="match status" value="1"/>
</dbReference>
<evidence type="ECO:0000256" key="5">
    <source>
        <dbReference type="ARBA" id="ARBA00022842"/>
    </source>
</evidence>
<dbReference type="PANTHER" id="PTHR12358">
    <property type="entry name" value="SPHINGOSINE KINASE"/>
    <property type="match status" value="1"/>
</dbReference>
<gene>
    <name evidence="10" type="ORF">SAMN02910265_00708</name>
</gene>
<dbReference type="OrthoDB" id="142078at2"/>
<name>A0A1H6IDM1_RUMFL</name>
<feature type="domain" description="DAGKc" evidence="9">
    <location>
        <begin position="1"/>
        <end position="131"/>
    </location>
</feature>
<dbReference type="InterPro" id="IPR050187">
    <property type="entry name" value="Lipid_Phosphate_FormReg"/>
</dbReference>
<organism evidence="10 11">
    <name type="scientific">Ruminococcus flavefaciens</name>
    <dbReference type="NCBI Taxonomy" id="1265"/>
    <lineage>
        <taxon>Bacteria</taxon>
        <taxon>Bacillati</taxon>
        <taxon>Bacillota</taxon>
        <taxon>Clostridia</taxon>
        <taxon>Eubacteriales</taxon>
        <taxon>Oscillospiraceae</taxon>
        <taxon>Ruminococcus</taxon>
    </lineage>
</organism>
<dbReference type="PANTHER" id="PTHR12358:SF106">
    <property type="entry name" value="LIPID KINASE YEGS"/>
    <property type="match status" value="1"/>
</dbReference>
<dbReference type="RefSeq" id="WP_074714519.1">
    <property type="nucleotide sequence ID" value="NZ_FNWV01000002.1"/>
</dbReference>
<evidence type="ECO:0000256" key="1">
    <source>
        <dbReference type="ARBA" id="ARBA00001946"/>
    </source>
</evidence>
<keyword evidence="4" id="KW-0479">Metal-binding</keyword>
<dbReference type="GO" id="GO:0005886">
    <property type="term" value="C:plasma membrane"/>
    <property type="evidence" value="ECO:0007669"/>
    <property type="project" value="TreeGrafter"/>
</dbReference>
<dbReference type="InterPro" id="IPR005218">
    <property type="entry name" value="Diacylglycerol/lipid_kinase"/>
</dbReference>
<protein>
    <submittedName>
        <fullName evidence="10">Lipid kinase, YegS/Rv2252/BmrU family</fullName>
    </submittedName>
</protein>
<evidence type="ECO:0000313" key="11">
    <source>
        <dbReference type="Proteomes" id="UP000183190"/>
    </source>
</evidence>
<evidence type="ECO:0000256" key="7">
    <source>
        <dbReference type="ARBA" id="ARBA00023209"/>
    </source>
</evidence>
<dbReference type="GO" id="GO:0004143">
    <property type="term" value="F:ATP-dependent diacylglycerol kinase activity"/>
    <property type="evidence" value="ECO:0007669"/>
    <property type="project" value="TreeGrafter"/>
</dbReference>
<evidence type="ECO:0000256" key="4">
    <source>
        <dbReference type="ARBA" id="ARBA00022723"/>
    </source>
</evidence>
<dbReference type="GO" id="GO:0005524">
    <property type="term" value="F:ATP binding"/>
    <property type="evidence" value="ECO:0007669"/>
    <property type="project" value="InterPro"/>
</dbReference>
<dbReference type="InterPro" id="IPR017438">
    <property type="entry name" value="ATP-NAD_kinase_N"/>
</dbReference>
<dbReference type="GO" id="GO:0008654">
    <property type="term" value="P:phospholipid biosynthetic process"/>
    <property type="evidence" value="ECO:0007669"/>
    <property type="project" value="UniProtKB-KW"/>
</dbReference>
<keyword evidence="3" id="KW-0444">Lipid biosynthesis</keyword>
<dbReference type="Proteomes" id="UP000183190">
    <property type="component" value="Unassembled WGS sequence"/>
</dbReference>
<dbReference type="EMBL" id="FNWV01000002">
    <property type="protein sequence ID" value="SEH45231.1"/>
    <property type="molecule type" value="Genomic_DNA"/>
</dbReference>
<reference evidence="10 11" key="1">
    <citation type="submission" date="2016-10" db="EMBL/GenBank/DDBJ databases">
        <authorList>
            <person name="de Groot N.N."/>
        </authorList>
    </citation>
    <scope>NUCLEOTIDE SEQUENCE [LARGE SCALE GENOMIC DNA]</scope>
    <source>
        <strain evidence="10 11">YAD2003</strain>
    </source>
</reference>
<dbReference type="SUPFAM" id="SSF111331">
    <property type="entry name" value="NAD kinase/diacylglycerol kinase-like"/>
    <property type="match status" value="1"/>
</dbReference>
<comment type="similarity">
    <text evidence="2">Belongs to the diacylglycerol/lipid kinase family.</text>
</comment>
<evidence type="ECO:0000259" key="9">
    <source>
        <dbReference type="PROSITE" id="PS50146"/>
    </source>
</evidence>
<dbReference type="InterPro" id="IPR016064">
    <property type="entry name" value="NAD/diacylglycerol_kinase_sf"/>
</dbReference>
<dbReference type="NCBIfam" id="TIGR00147">
    <property type="entry name" value="YegS/Rv2252/BmrU family lipid kinase"/>
    <property type="match status" value="1"/>
</dbReference>
<keyword evidence="5" id="KW-0460">Magnesium</keyword>
<comment type="cofactor">
    <cofactor evidence="1">
        <name>Mg(2+)</name>
        <dbReference type="ChEBI" id="CHEBI:18420"/>
    </cofactor>
</comment>
<evidence type="ECO:0000313" key="10">
    <source>
        <dbReference type="EMBL" id="SEH45231.1"/>
    </source>
</evidence>
<dbReference type="AlphaFoldDB" id="A0A1H6IDM1"/>